<gene>
    <name evidence="2" type="ORF">OPV22_013520</name>
</gene>
<keyword evidence="3" id="KW-1185">Reference proteome</keyword>
<evidence type="ECO:0000256" key="1">
    <source>
        <dbReference type="SAM" id="MobiDB-lite"/>
    </source>
</evidence>
<proteinExistence type="predicted"/>
<organism evidence="2 3">
    <name type="scientific">Ensete ventricosum</name>
    <name type="common">Abyssinian banana</name>
    <name type="synonym">Musa ensete</name>
    <dbReference type="NCBI Taxonomy" id="4639"/>
    <lineage>
        <taxon>Eukaryota</taxon>
        <taxon>Viridiplantae</taxon>
        <taxon>Streptophyta</taxon>
        <taxon>Embryophyta</taxon>
        <taxon>Tracheophyta</taxon>
        <taxon>Spermatophyta</taxon>
        <taxon>Magnoliopsida</taxon>
        <taxon>Liliopsida</taxon>
        <taxon>Zingiberales</taxon>
        <taxon>Musaceae</taxon>
        <taxon>Ensete</taxon>
    </lineage>
</organism>
<feature type="region of interest" description="Disordered" evidence="1">
    <location>
        <begin position="1"/>
        <end position="52"/>
    </location>
</feature>
<evidence type="ECO:0000313" key="2">
    <source>
        <dbReference type="EMBL" id="KAJ8491799.1"/>
    </source>
</evidence>
<reference evidence="2 3" key="1">
    <citation type="submission" date="2022-12" db="EMBL/GenBank/DDBJ databases">
        <title>Chromosome-scale assembly of the Ensete ventricosum genome.</title>
        <authorList>
            <person name="Dussert Y."/>
            <person name="Stocks J."/>
            <person name="Wendawek A."/>
            <person name="Woldeyes F."/>
            <person name="Nichols R.A."/>
            <person name="Borrell J.S."/>
        </authorList>
    </citation>
    <scope>NUCLEOTIDE SEQUENCE [LARGE SCALE GENOMIC DNA]</scope>
    <source>
        <strain evidence="3">cv. Maze</strain>
        <tissue evidence="2">Seeds</tissue>
    </source>
</reference>
<sequence length="198" mass="21754">MSHSVAHRQPSSSQAHCGRRAFLGTLPSPVSSSNEDRPPDQQSSSFNKQPTSKRMIMARNLTLLRLGASTIIISRMNNLPAIHELTPADFSGTSMPLCLMQSSVLTRYDYQVHQLHLKDEQLLCCRSRGHQMGHPGEDSVNPSTTVLFAQDYGDSPLERARSNKNYTIMIKVSGALPLCLTPSVVAYGLTSLSVTEIE</sequence>
<dbReference type="Proteomes" id="UP001222027">
    <property type="component" value="Unassembled WGS sequence"/>
</dbReference>
<comment type="caution">
    <text evidence="2">The sequence shown here is derived from an EMBL/GenBank/DDBJ whole genome shotgun (WGS) entry which is preliminary data.</text>
</comment>
<dbReference type="EMBL" id="JAQQAF010000004">
    <property type="protein sequence ID" value="KAJ8491799.1"/>
    <property type="molecule type" value="Genomic_DNA"/>
</dbReference>
<feature type="compositionally biased region" description="Polar residues" evidence="1">
    <location>
        <begin position="40"/>
        <end position="52"/>
    </location>
</feature>
<name>A0AAV8PIB9_ENSVE</name>
<protein>
    <submittedName>
        <fullName evidence="2">Uncharacterized protein</fullName>
    </submittedName>
</protein>
<feature type="compositionally biased region" description="Polar residues" evidence="1">
    <location>
        <begin position="1"/>
        <end position="15"/>
    </location>
</feature>
<evidence type="ECO:0000313" key="3">
    <source>
        <dbReference type="Proteomes" id="UP001222027"/>
    </source>
</evidence>
<dbReference type="AlphaFoldDB" id="A0AAV8PIB9"/>
<accession>A0AAV8PIB9</accession>